<comment type="caution">
    <text evidence="3">The sequence shown here is derived from an EMBL/GenBank/DDBJ whole genome shotgun (WGS) entry which is preliminary data.</text>
</comment>
<dbReference type="Proteomes" id="UP001139031">
    <property type="component" value="Unassembled WGS sequence"/>
</dbReference>
<feature type="domain" description="CAAX prenyl protease 2/Lysostaphin resistance protein A-like" evidence="2">
    <location>
        <begin position="148"/>
        <end position="228"/>
    </location>
</feature>
<keyword evidence="3" id="KW-0645">Protease</keyword>
<accession>A0ABS7U2K9</accession>
<keyword evidence="3" id="KW-0482">Metalloprotease</keyword>
<feature type="transmembrane region" description="Helical" evidence="1">
    <location>
        <begin position="83"/>
        <end position="103"/>
    </location>
</feature>
<dbReference type="InterPro" id="IPR003675">
    <property type="entry name" value="Rce1/LyrA-like_dom"/>
</dbReference>
<organism evidence="3 4">
    <name type="scientific">Nannocystis pusilla</name>
    <dbReference type="NCBI Taxonomy" id="889268"/>
    <lineage>
        <taxon>Bacteria</taxon>
        <taxon>Pseudomonadati</taxon>
        <taxon>Myxococcota</taxon>
        <taxon>Polyangia</taxon>
        <taxon>Nannocystales</taxon>
        <taxon>Nannocystaceae</taxon>
        <taxon>Nannocystis</taxon>
    </lineage>
</organism>
<dbReference type="GO" id="GO:0008237">
    <property type="term" value="F:metallopeptidase activity"/>
    <property type="evidence" value="ECO:0007669"/>
    <property type="project" value="UniProtKB-KW"/>
</dbReference>
<feature type="transmembrane region" description="Helical" evidence="1">
    <location>
        <begin position="45"/>
        <end position="62"/>
    </location>
</feature>
<keyword evidence="1" id="KW-0472">Membrane</keyword>
<dbReference type="EMBL" id="JAIRAU010000049">
    <property type="protein sequence ID" value="MBZ5714695.1"/>
    <property type="molecule type" value="Genomic_DNA"/>
</dbReference>
<gene>
    <name evidence="3" type="ORF">K7C98_36150</name>
</gene>
<dbReference type="Pfam" id="PF02517">
    <property type="entry name" value="Rce1-like"/>
    <property type="match status" value="1"/>
</dbReference>
<evidence type="ECO:0000313" key="3">
    <source>
        <dbReference type="EMBL" id="MBZ5714695.1"/>
    </source>
</evidence>
<keyword evidence="3" id="KW-0378">Hydrolase</keyword>
<protein>
    <submittedName>
        <fullName evidence="3">CPBP family intramembrane metalloprotease</fullName>
    </submittedName>
</protein>
<evidence type="ECO:0000259" key="2">
    <source>
        <dbReference type="Pfam" id="PF02517"/>
    </source>
</evidence>
<feature type="transmembrane region" description="Helical" evidence="1">
    <location>
        <begin position="199"/>
        <end position="216"/>
    </location>
</feature>
<proteinExistence type="predicted"/>
<dbReference type="RefSeq" id="WP_224196429.1">
    <property type="nucleotide sequence ID" value="NZ_JAIRAU010000049.1"/>
</dbReference>
<keyword evidence="1" id="KW-1133">Transmembrane helix</keyword>
<reference evidence="3" key="1">
    <citation type="submission" date="2021-08" db="EMBL/GenBank/DDBJ databases">
        <authorList>
            <person name="Stevens D.C."/>
        </authorList>
    </citation>
    <scope>NUCLEOTIDE SEQUENCE</scope>
    <source>
        <strain evidence="3">DSM 53165</strain>
    </source>
</reference>
<evidence type="ECO:0000256" key="1">
    <source>
        <dbReference type="SAM" id="Phobius"/>
    </source>
</evidence>
<keyword evidence="4" id="KW-1185">Reference proteome</keyword>
<feature type="transmembrane region" description="Helical" evidence="1">
    <location>
        <begin position="174"/>
        <end position="192"/>
    </location>
</feature>
<keyword evidence="1" id="KW-0812">Transmembrane</keyword>
<name>A0ABS7U2K9_9BACT</name>
<evidence type="ECO:0000313" key="4">
    <source>
        <dbReference type="Proteomes" id="UP001139031"/>
    </source>
</evidence>
<sequence length="244" mass="26510">MSKRAGLTLTIIAAQVAYIFSLRRSGLDPVDDPLLRGVVIHGPMLTIAVVGLALALQGGLFTREELGLRMPDWTMLRGRVGQVLLLVAIFVAGALIDIAGPLATMLSKGMSYEEIVDHLRRHEYRYVYGRTEPPLSVWDVGLGSIKKIVLPPLTEELPYRALLIPILLSKMSRGWAALLSGLVFFLVHWLGYGSQPHPGYFLSGWAFAWAFMLVGLPGSIAAHAGENFGVVVLGTFAAFARSSV</sequence>